<sequence>MVDVNIRQVNKRDVDGCCKTESACYTSDGATREKILKRIMLFPEGFLIAESEGEIIGLVNSASTDKEDITGEELKDMVGHVKDGGNMVIFSLAVLPEFQGNGISKQLMARFIEVSKALRKEKVLLICKSELIPYYQNYGFFYGGKSSSKHGGFEWHEMYLLLNAVNEI</sequence>
<comment type="caution">
    <text evidence="4">The sequence shown here is derived from an EMBL/GenBank/DDBJ whole genome shotgun (WGS) entry which is preliminary data.</text>
</comment>
<feature type="domain" description="N-acetyltransferase" evidence="3">
    <location>
        <begin position="4"/>
        <end position="163"/>
    </location>
</feature>
<evidence type="ECO:0000256" key="2">
    <source>
        <dbReference type="ARBA" id="ARBA00023315"/>
    </source>
</evidence>
<dbReference type="CDD" id="cd04301">
    <property type="entry name" value="NAT_SF"/>
    <property type="match status" value="1"/>
</dbReference>
<evidence type="ECO:0000313" key="4">
    <source>
        <dbReference type="EMBL" id="KHE92367.1"/>
    </source>
</evidence>
<evidence type="ECO:0000313" key="5">
    <source>
        <dbReference type="Proteomes" id="UP000030652"/>
    </source>
</evidence>
<gene>
    <name evidence="4" type="ORF">SCABRO_01926</name>
</gene>
<keyword evidence="2" id="KW-0012">Acyltransferase</keyword>
<dbReference type="GO" id="GO:0008080">
    <property type="term" value="F:N-acetyltransferase activity"/>
    <property type="evidence" value="ECO:0007669"/>
    <property type="project" value="UniProtKB-ARBA"/>
</dbReference>
<name>A0A0B0EH25_9BACT</name>
<dbReference type="InterPro" id="IPR051635">
    <property type="entry name" value="SNAT-like"/>
</dbReference>
<dbReference type="InterPro" id="IPR016181">
    <property type="entry name" value="Acyl_CoA_acyltransferase"/>
</dbReference>
<dbReference type="PROSITE" id="PS51186">
    <property type="entry name" value="GNAT"/>
    <property type="match status" value="1"/>
</dbReference>
<dbReference type="SUPFAM" id="SSF55729">
    <property type="entry name" value="Acyl-CoA N-acyltransferases (Nat)"/>
    <property type="match status" value="1"/>
</dbReference>
<accession>A0A0B0EH25</accession>
<dbReference type="Proteomes" id="UP000030652">
    <property type="component" value="Unassembled WGS sequence"/>
</dbReference>
<dbReference type="InterPro" id="IPR000182">
    <property type="entry name" value="GNAT_dom"/>
</dbReference>
<dbReference type="PANTHER" id="PTHR10908:SF0">
    <property type="entry name" value="SEROTONIN N-ACETYLTRANSFERASE"/>
    <property type="match status" value="1"/>
</dbReference>
<evidence type="ECO:0000256" key="1">
    <source>
        <dbReference type="ARBA" id="ARBA00022679"/>
    </source>
</evidence>
<dbReference type="PANTHER" id="PTHR10908">
    <property type="entry name" value="SEROTONIN N-ACETYLTRANSFERASE"/>
    <property type="match status" value="1"/>
</dbReference>
<dbReference type="eggNOG" id="COG0456">
    <property type="taxonomic scope" value="Bacteria"/>
</dbReference>
<proteinExistence type="predicted"/>
<dbReference type="EMBL" id="JRYO01000135">
    <property type="protein sequence ID" value="KHE92367.1"/>
    <property type="molecule type" value="Genomic_DNA"/>
</dbReference>
<dbReference type="Pfam" id="PF00583">
    <property type="entry name" value="Acetyltransf_1"/>
    <property type="match status" value="1"/>
</dbReference>
<keyword evidence="1 4" id="KW-0808">Transferase</keyword>
<dbReference type="Gene3D" id="3.40.630.30">
    <property type="match status" value="1"/>
</dbReference>
<evidence type="ECO:0000259" key="3">
    <source>
        <dbReference type="PROSITE" id="PS51186"/>
    </source>
</evidence>
<reference evidence="4 5" key="1">
    <citation type="submission" date="2014-10" db="EMBL/GenBank/DDBJ databases">
        <title>Draft genome of anammox bacterium scalindua brodae, obtained using differential coverage binning of sequence data from two enrichment reactors.</title>
        <authorList>
            <person name="Speth D.R."/>
            <person name="Russ L."/>
            <person name="Kartal B."/>
            <person name="Op den Camp H.J."/>
            <person name="Dutilh B.E."/>
            <person name="Jetten M.S."/>
        </authorList>
    </citation>
    <scope>NUCLEOTIDE SEQUENCE [LARGE SCALE GENOMIC DNA]</scope>
    <source>
        <strain evidence="4">RU1</strain>
    </source>
</reference>
<organism evidence="4 5">
    <name type="scientific">Candidatus Scalindua brodae</name>
    <dbReference type="NCBI Taxonomy" id="237368"/>
    <lineage>
        <taxon>Bacteria</taxon>
        <taxon>Pseudomonadati</taxon>
        <taxon>Planctomycetota</taxon>
        <taxon>Candidatus Brocadiia</taxon>
        <taxon>Candidatus Brocadiales</taxon>
        <taxon>Candidatus Scalinduaceae</taxon>
        <taxon>Candidatus Scalindua</taxon>
    </lineage>
</organism>
<protein>
    <submittedName>
        <fullName evidence="4">Acetyltransferase (GNAT) family protein</fullName>
    </submittedName>
</protein>
<dbReference type="AlphaFoldDB" id="A0A0B0EH25"/>